<dbReference type="PANTHER" id="PTHR32060:SF30">
    <property type="entry name" value="CARBOXY-TERMINAL PROCESSING PROTEASE CTPA"/>
    <property type="match status" value="1"/>
</dbReference>
<dbReference type="PANTHER" id="PTHR32060">
    <property type="entry name" value="TAIL-SPECIFIC PROTEASE"/>
    <property type="match status" value="1"/>
</dbReference>
<dbReference type="PROSITE" id="PS50106">
    <property type="entry name" value="PDZ"/>
    <property type="match status" value="1"/>
</dbReference>
<evidence type="ECO:0000259" key="3">
    <source>
        <dbReference type="PROSITE" id="PS50106"/>
    </source>
</evidence>
<protein>
    <submittedName>
        <fullName evidence="4">PDZ domain-containing protein</fullName>
    </submittedName>
</protein>
<proteinExistence type="predicted"/>
<evidence type="ECO:0000256" key="2">
    <source>
        <dbReference type="SAM" id="SignalP"/>
    </source>
</evidence>
<evidence type="ECO:0000256" key="1">
    <source>
        <dbReference type="SAM" id="MobiDB-lite"/>
    </source>
</evidence>
<dbReference type="CDD" id="cd06567">
    <property type="entry name" value="Peptidase_S41"/>
    <property type="match status" value="1"/>
</dbReference>
<accession>A0ABS3RFH2</accession>
<dbReference type="Gene3D" id="3.90.226.10">
    <property type="entry name" value="2-enoyl-CoA Hydratase, Chain A, domain 1"/>
    <property type="match status" value="1"/>
</dbReference>
<organism evidence="4 5">
    <name type="scientific">Actinomadura nitritigenes</name>
    <dbReference type="NCBI Taxonomy" id="134602"/>
    <lineage>
        <taxon>Bacteria</taxon>
        <taxon>Bacillati</taxon>
        <taxon>Actinomycetota</taxon>
        <taxon>Actinomycetes</taxon>
        <taxon>Streptosporangiales</taxon>
        <taxon>Thermomonosporaceae</taxon>
        <taxon>Actinomadura</taxon>
    </lineage>
</organism>
<dbReference type="SUPFAM" id="SSF52096">
    <property type="entry name" value="ClpP/crotonase"/>
    <property type="match status" value="1"/>
</dbReference>
<keyword evidence="5" id="KW-1185">Reference proteome</keyword>
<sequence>MRTTKRILLAAVGAGVTAGVVGASVTASASPHLAARTAATPASCAKQTGPATTPPEPAPTSISTVQQAYYCIIDNYDSGAKLDDRELLQYAFNAVVTEMVKRGIDKPDAVMPALTGDRDKDWTAFGARLSSVLTAASDKEPVRSALAAAAIKGMLAALHDNHARYQPAVATRPWGLGLTLNQDDPRGDTSRYTAPLFIKAVTAKSPAAAAGLKPGDIIQAVNGVPPFSNDTFNAGVMGYLHVSYPKKDPVHLRVLRPSTGRTRTVTVTPGTLPASTPQVSAKLVGGSIAQIRFDQFYPGVAREALKAITDLQAKAKLTGVIIDLRGNRGGIGAEAATLLGAFVHNTTYVNFCDADGKCDPQPVDDNTPLLHLPMVTLTDGNCASACDLFAMAVKDLKLGKLVGTRTAGASSGPSYGYLLNDNTSMLVLPSQHAYGADGEIIDTIGVPPDHQRPLTATDVSTGKDPAMEQAVSLINP</sequence>
<dbReference type="RefSeq" id="WP_208273940.1">
    <property type="nucleotide sequence ID" value="NZ_BAAAGM010000131.1"/>
</dbReference>
<dbReference type="Pfam" id="PF03572">
    <property type="entry name" value="Peptidase_S41"/>
    <property type="match status" value="1"/>
</dbReference>
<name>A0ABS3RFH2_9ACTN</name>
<gene>
    <name evidence="4" type="ORF">J4557_46560</name>
</gene>
<evidence type="ECO:0000313" key="5">
    <source>
        <dbReference type="Proteomes" id="UP000666915"/>
    </source>
</evidence>
<feature type="domain" description="PDZ" evidence="3">
    <location>
        <begin position="176"/>
        <end position="229"/>
    </location>
</feature>
<dbReference type="InterPro" id="IPR029045">
    <property type="entry name" value="ClpP/crotonase-like_dom_sf"/>
</dbReference>
<dbReference type="SMART" id="SM00245">
    <property type="entry name" value="TSPc"/>
    <property type="match status" value="1"/>
</dbReference>
<feature type="compositionally biased region" description="Low complexity" evidence="1">
    <location>
        <begin position="40"/>
        <end position="51"/>
    </location>
</feature>
<dbReference type="SMART" id="SM00228">
    <property type="entry name" value="PDZ"/>
    <property type="match status" value="1"/>
</dbReference>
<reference evidence="4 5" key="1">
    <citation type="submission" date="2021-03" db="EMBL/GenBank/DDBJ databases">
        <authorList>
            <person name="Kanchanasin P."/>
            <person name="Saeng-In P."/>
            <person name="Phongsopitanun W."/>
            <person name="Yuki M."/>
            <person name="Kudo T."/>
            <person name="Ohkuma M."/>
            <person name="Tanasupawat S."/>
        </authorList>
    </citation>
    <scope>NUCLEOTIDE SEQUENCE [LARGE SCALE GENOMIC DNA]</scope>
    <source>
        <strain evidence="4 5">L46</strain>
    </source>
</reference>
<dbReference type="EMBL" id="JAGEOK010000057">
    <property type="protein sequence ID" value="MBO2444990.1"/>
    <property type="molecule type" value="Genomic_DNA"/>
</dbReference>
<feature type="signal peptide" evidence="2">
    <location>
        <begin position="1"/>
        <end position="23"/>
    </location>
</feature>
<evidence type="ECO:0000313" key="4">
    <source>
        <dbReference type="EMBL" id="MBO2444990.1"/>
    </source>
</evidence>
<dbReference type="InterPro" id="IPR001478">
    <property type="entry name" value="PDZ"/>
</dbReference>
<dbReference type="Pfam" id="PF17820">
    <property type="entry name" value="PDZ_6"/>
    <property type="match status" value="1"/>
</dbReference>
<feature type="chain" id="PRO_5047211826" evidence="2">
    <location>
        <begin position="24"/>
        <end position="476"/>
    </location>
</feature>
<dbReference type="SUPFAM" id="SSF50156">
    <property type="entry name" value="PDZ domain-like"/>
    <property type="match status" value="1"/>
</dbReference>
<dbReference type="InterPro" id="IPR005151">
    <property type="entry name" value="Tail-specific_protease"/>
</dbReference>
<comment type="caution">
    <text evidence="4">The sequence shown here is derived from an EMBL/GenBank/DDBJ whole genome shotgun (WGS) entry which is preliminary data.</text>
</comment>
<keyword evidence="2" id="KW-0732">Signal</keyword>
<dbReference type="InterPro" id="IPR036034">
    <property type="entry name" value="PDZ_sf"/>
</dbReference>
<dbReference type="Gene3D" id="2.30.42.10">
    <property type="match status" value="1"/>
</dbReference>
<feature type="region of interest" description="Disordered" evidence="1">
    <location>
        <begin position="40"/>
        <end position="60"/>
    </location>
</feature>
<dbReference type="InterPro" id="IPR041489">
    <property type="entry name" value="PDZ_6"/>
</dbReference>
<dbReference type="Proteomes" id="UP000666915">
    <property type="component" value="Unassembled WGS sequence"/>
</dbReference>